<organism evidence="1 2">
    <name type="scientific">Candidatus Endonucleibacter bathymodioli</name>
    <dbReference type="NCBI Taxonomy" id="539814"/>
    <lineage>
        <taxon>Bacteria</taxon>
        <taxon>Pseudomonadati</taxon>
        <taxon>Pseudomonadota</taxon>
        <taxon>Gammaproteobacteria</taxon>
        <taxon>Oceanospirillales</taxon>
        <taxon>Endozoicomonadaceae</taxon>
        <taxon>Candidatus Endonucleibacter</taxon>
    </lineage>
</organism>
<accession>A0AA90NKI2</accession>
<evidence type="ECO:0000313" key="1">
    <source>
        <dbReference type="EMBL" id="MDP0588250.1"/>
    </source>
</evidence>
<gene>
    <name evidence="1" type="ORF">QS748_03225</name>
</gene>
<keyword evidence="2" id="KW-1185">Reference proteome</keyword>
<dbReference type="Proteomes" id="UP001178148">
    <property type="component" value="Unassembled WGS sequence"/>
</dbReference>
<reference evidence="1 2" key="1">
    <citation type="journal article" date="2023" name="bioRxiv">
        <title>An intranuclear bacterial parasite of deep-sea mussels expresses apoptosis inhibitors acquired from its host.</title>
        <authorList>
            <person name="Gonzalez Porras M.A."/>
            <person name="Assie A."/>
            <person name="Tietjen M."/>
            <person name="Violette M."/>
            <person name="Kleiner M."/>
            <person name="Gruber-Vodicka H."/>
            <person name="Dubilier N."/>
            <person name="Leisch N."/>
        </authorList>
    </citation>
    <scope>NUCLEOTIDE SEQUENCE [LARGE SCALE GENOMIC DNA]</scope>
    <source>
        <strain evidence="1">IAP13</strain>
    </source>
</reference>
<sequence>MDVSIKTNKKSRYLLLAGTFSVAILTPFSTFSATQGLFGNTSSGTMTISLIIPPKLKTEAANKIALSYPEMPTNTSFNTITPLCVKGNGLPNYNVTASGDQDTGDFSLTNGDSIHPYNILLWENNVSTPQTLKSGQPSQDIQPLGHDVSCEESSRLELQTEYAPDPGQSLFGAVNITINAQ</sequence>
<comment type="caution">
    <text evidence="1">The sequence shown here is derived from an EMBL/GenBank/DDBJ whole genome shotgun (WGS) entry which is preliminary data.</text>
</comment>
<name>A0AA90NKI2_9GAMM</name>
<dbReference type="AlphaFoldDB" id="A0AA90NKI2"/>
<protein>
    <submittedName>
        <fullName evidence="1">Uncharacterized protein</fullName>
    </submittedName>
</protein>
<dbReference type="EMBL" id="JASXSV010000003">
    <property type="protein sequence ID" value="MDP0588250.1"/>
    <property type="molecule type" value="Genomic_DNA"/>
</dbReference>
<evidence type="ECO:0000313" key="2">
    <source>
        <dbReference type="Proteomes" id="UP001178148"/>
    </source>
</evidence>
<proteinExistence type="predicted"/>